<evidence type="ECO:0000259" key="1">
    <source>
        <dbReference type="Pfam" id="PF13391"/>
    </source>
</evidence>
<accession>A0ABR7PBG4</accession>
<protein>
    <submittedName>
        <fullName evidence="2">HNH endonuclease</fullName>
    </submittedName>
</protein>
<keyword evidence="2" id="KW-0378">Hydrolase</keyword>
<dbReference type="Pfam" id="PF13391">
    <property type="entry name" value="HNH_2"/>
    <property type="match status" value="1"/>
</dbReference>
<gene>
    <name evidence="2" type="ORF">H8712_08845</name>
</gene>
<dbReference type="Proteomes" id="UP000661649">
    <property type="component" value="Unassembled WGS sequence"/>
</dbReference>
<dbReference type="RefSeq" id="WP_187558632.1">
    <property type="nucleotide sequence ID" value="NZ_JACRTP010000003.1"/>
</dbReference>
<organism evidence="2 3">
    <name type="scientific">Blautia stercoris</name>
    <dbReference type="NCBI Taxonomy" id="871664"/>
    <lineage>
        <taxon>Bacteria</taxon>
        <taxon>Bacillati</taxon>
        <taxon>Bacillota</taxon>
        <taxon>Clostridia</taxon>
        <taxon>Lachnospirales</taxon>
        <taxon>Lachnospiraceae</taxon>
        <taxon>Blautia</taxon>
    </lineage>
</organism>
<keyword evidence="2" id="KW-0540">Nuclease</keyword>
<keyword evidence="2" id="KW-0255">Endonuclease</keyword>
<comment type="caution">
    <text evidence="2">The sequence shown here is derived from an EMBL/GenBank/DDBJ whole genome shotgun (WGS) entry which is preliminary data.</text>
</comment>
<dbReference type="GO" id="GO:0004519">
    <property type="term" value="F:endonuclease activity"/>
    <property type="evidence" value="ECO:0007669"/>
    <property type="project" value="UniProtKB-KW"/>
</dbReference>
<feature type="domain" description="HNH nuclease" evidence="1">
    <location>
        <begin position="152"/>
        <end position="205"/>
    </location>
</feature>
<proteinExistence type="predicted"/>
<name>A0ABR7PBG4_9FIRM</name>
<keyword evidence="3" id="KW-1185">Reference proteome</keyword>
<evidence type="ECO:0000313" key="3">
    <source>
        <dbReference type="Proteomes" id="UP000661649"/>
    </source>
</evidence>
<dbReference type="InterPro" id="IPR003615">
    <property type="entry name" value="HNH_nuc"/>
</dbReference>
<reference evidence="2 3" key="1">
    <citation type="submission" date="2020-08" db="EMBL/GenBank/DDBJ databases">
        <title>Genome public.</title>
        <authorList>
            <person name="Liu C."/>
            <person name="Sun Q."/>
        </authorList>
    </citation>
    <scope>NUCLEOTIDE SEQUENCE [LARGE SCALE GENOMIC DNA]</scope>
    <source>
        <strain evidence="2 3">3_YM_SP_D4_24.mj</strain>
    </source>
</reference>
<evidence type="ECO:0000313" key="2">
    <source>
        <dbReference type="EMBL" id="MBC8628724.1"/>
    </source>
</evidence>
<sequence length="260" mass="29915">MANRNGVKWSREETILAYELYCRTPFSKISQSNPEIKKLAELLGRTPGSVGLKMHNLAHYDPELKKRNVTAMAHGSKLDGEIFSEFCNDWTELSYQAQEIRARMQNVEVREIIDVGDIDDIPPGEYKERVMKNRVGQYFFRMAVLSSYGNKCCITGMSKSSLLIASHIKPWNVCDEKTERTNPCNGLCLNSLHDKVFDRGLITLDNKLRLIVSKEMKNAEMDQQTRDWFYGYEGKQINLPDKFLPGKSFLEYHNDVVFLG</sequence>
<dbReference type="EMBL" id="JACRTP010000003">
    <property type="protein sequence ID" value="MBC8628724.1"/>
    <property type="molecule type" value="Genomic_DNA"/>
</dbReference>